<evidence type="ECO:0000256" key="1">
    <source>
        <dbReference type="SAM" id="MobiDB-lite"/>
    </source>
</evidence>
<feature type="region of interest" description="Disordered" evidence="1">
    <location>
        <begin position="250"/>
        <end position="270"/>
    </location>
</feature>
<protein>
    <submittedName>
        <fullName evidence="3">NAD dependent epimerase/dehydratase</fullName>
    </submittedName>
</protein>
<dbReference type="EMBL" id="KV423927">
    <property type="protein sequence ID" value="KZT60889.1"/>
    <property type="molecule type" value="Genomic_DNA"/>
</dbReference>
<dbReference type="GO" id="GO:0048270">
    <property type="term" value="F:methionine adenosyltransferase regulator activity"/>
    <property type="evidence" value="ECO:0007669"/>
    <property type="project" value="TreeGrafter"/>
</dbReference>
<dbReference type="PANTHER" id="PTHR10491:SF4">
    <property type="entry name" value="METHIONINE ADENOSYLTRANSFERASE 2 SUBUNIT BETA"/>
    <property type="match status" value="1"/>
</dbReference>
<dbReference type="InParanoid" id="A0A165IRJ9"/>
<evidence type="ECO:0000259" key="2">
    <source>
        <dbReference type="Pfam" id="PF04321"/>
    </source>
</evidence>
<gene>
    <name evidence="3" type="ORF">CALCODRAFT_522840</name>
</gene>
<dbReference type="AlphaFoldDB" id="A0A165IRJ9"/>
<evidence type="ECO:0000313" key="4">
    <source>
        <dbReference type="Proteomes" id="UP000076842"/>
    </source>
</evidence>
<dbReference type="PANTHER" id="PTHR10491">
    <property type="entry name" value="DTDP-4-DEHYDRORHAMNOSE REDUCTASE"/>
    <property type="match status" value="1"/>
</dbReference>
<organism evidence="3 4">
    <name type="scientific">Calocera cornea HHB12733</name>
    <dbReference type="NCBI Taxonomy" id="1353952"/>
    <lineage>
        <taxon>Eukaryota</taxon>
        <taxon>Fungi</taxon>
        <taxon>Dikarya</taxon>
        <taxon>Basidiomycota</taxon>
        <taxon>Agaricomycotina</taxon>
        <taxon>Dacrymycetes</taxon>
        <taxon>Dacrymycetales</taxon>
        <taxon>Dacrymycetaceae</taxon>
        <taxon>Calocera</taxon>
    </lineage>
</organism>
<name>A0A165IRJ9_9BASI</name>
<dbReference type="OrthoDB" id="6235964at2759"/>
<proteinExistence type="predicted"/>
<dbReference type="Gene3D" id="3.40.50.720">
    <property type="entry name" value="NAD(P)-binding Rossmann-like Domain"/>
    <property type="match status" value="1"/>
</dbReference>
<dbReference type="InterPro" id="IPR036291">
    <property type="entry name" value="NAD(P)-bd_dom_sf"/>
</dbReference>
<dbReference type="CDD" id="cd05254">
    <property type="entry name" value="dTDP_HR_like_SDR_e"/>
    <property type="match status" value="1"/>
</dbReference>
<dbReference type="GO" id="GO:0006556">
    <property type="term" value="P:S-adenosylmethionine biosynthetic process"/>
    <property type="evidence" value="ECO:0007669"/>
    <property type="project" value="UniProtKB-UniPathway"/>
</dbReference>
<sequence length="326" mass="35431">MTRIIVTGASGVLGSAVFSAFTAPPSQYTVLGLSHTSSAPGLTPLDLLDKAAVERAWKDFAPDWVVHCAAERRPDVAERDPAGAERLNAGVPAHLAALASQLHHRLISISTDYVFPGTHPPYTPSSEPRPLNLYGRTKHLAEQALAPYPGIASAVRVPVLYGPVKTPSDSAINVLEEVVRDQSGRVYGMDDWQVRYPTNVLDVAAFLVRLVELQKPLPPIIHFTAPAAYSKYTLSLAFGRLLSLPTAHIRPEKPDESAPPPPGGAQRPRDCRLSMRETDALFGLVEGEGEPAEGRSWQGVEVVKWFEGWFREEEARKNALVQAQAA</sequence>
<dbReference type="STRING" id="1353952.A0A165IRJ9"/>
<dbReference type="InterPro" id="IPR029903">
    <property type="entry name" value="RmlD-like-bd"/>
</dbReference>
<keyword evidence="4" id="KW-1185">Reference proteome</keyword>
<dbReference type="UniPathway" id="UPA00315">
    <property type="reaction ID" value="UER00080"/>
</dbReference>
<dbReference type="Proteomes" id="UP000076842">
    <property type="component" value="Unassembled WGS sequence"/>
</dbReference>
<feature type="domain" description="RmlD-like substrate binding" evidence="2">
    <location>
        <begin position="3"/>
        <end position="285"/>
    </location>
</feature>
<accession>A0A165IRJ9</accession>
<dbReference type="GO" id="GO:0048269">
    <property type="term" value="C:methionine adenosyltransferase complex"/>
    <property type="evidence" value="ECO:0007669"/>
    <property type="project" value="TreeGrafter"/>
</dbReference>
<dbReference type="SUPFAM" id="SSF51735">
    <property type="entry name" value="NAD(P)-binding Rossmann-fold domains"/>
    <property type="match status" value="1"/>
</dbReference>
<dbReference type="InterPro" id="IPR005913">
    <property type="entry name" value="dTDP_dehydrorham_reduct"/>
</dbReference>
<dbReference type="Pfam" id="PF04321">
    <property type="entry name" value="RmlD_sub_bind"/>
    <property type="match status" value="1"/>
</dbReference>
<reference evidence="3 4" key="1">
    <citation type="journal article" date="2016" name="Mol. Biol. Evol.">
        <title>Comparative Genomics of Early-Diverging Mushroom-Forming Fungi Provides Insights into the Origins of Lignocellulose Decay Capabilities.</title>
        <authorList>
            <person name="Nagy L.G."/>
            <person name="Riley R."/>
            <person name="Tritt A."/>
            <person name="Adam C."/>
            <person name="Daum C."/>
            <person name="Floudas D."/>
            <person name="Sun H."/>
            <person name="Yadav J.S."/>
            <person name="Pangilinan J."/>
            <person name="Larsson K.H."/>
            <person name="Matsuura K."/>
            <person name="Barry K."/>
            <person name="Labutti K."/>
            <person name="Kuo R."/>
            <person name="Ohm R.A."/>
            <person name="Bhattacharya S.S."/>
            <person name="Shirouzu T."/>
            <person name="Yoshinaga Y."/>
            <person name="Martin F.M."/>
            <person name="Grigoriev I.V."/>
            <person name="Hibbett D.S."/>
        </authorList>
    </citation>
    <scope>NUCLEOTIDE SEQUENCE [LARGE SCALE GENOMIC DNA]</scope>
    <source>
        <strain evidence="3 4">HHB12733</strain>
    </source>
</reference>
<evidence type="ECO:0000313" key="3">
    <source>
        <dbReference type="EMBL" id="KZT60889.1"/>
    </source>
</evidence>